<protein>
    <recommendedName>
        <fullName evidence="1">DeoxyPurine in DNA protein A domain-containing protein</fullName>
    </recommendedName>
</protein>
<dbReference type="InterPro" id="IPR036511">
    <property type="entry name" value="TGT-like_sf"/>
</dbReference>
<dbReference type="Pfam" id="PF23859">
    <property type="entry name" value="DpdA"/>
    <property type="match status" value="1"/>
</dbReference>
<accession>X1KVF5</accession>
<evidence type="ECO:0000313" key="2">
    <source>
        <dbReference type="EMBL" id="GAH94149.1"/>
    </source>
</evidence>
<dbReference type="InterPro" id="IPR055645">
    <property type="entry name" value="DpdA"/>
</dbReference>
<dbReference type="SUPFAM" id="SSF51713">
    <property type="entry name" value="tRNA-guanine transglycosylase"/>
    <property type="match status" value="1"/>
</dbReference>
<dbReference type="GO" id="GO:0006400">
    <property type="term" value="P:tRNA modification"/>
    <property type="evidence" value="ECO:0007669"/>
    <property type="project" value="InterPro"/>
</dbReference>
<comment type="caution">
    <text evidence="2">The sequence shown here is derived from an EMBL/GenBank/DDBJ whole genome shotgun (WGS) entry which is preliminary data.</text>
</comment>
<dbReference type="Gene3D" id="3.20.20.105">
    <property type="entry name" value="Queuine tRNA-ribosyltransferase-like"/>
    <property type="match status" value="1"/>
</dbReference>
<evidence type="ECO:0000259" key="1">
    <source>
        <dbReference type="Pfam" id="PF23859"/>
    </source>
</evidence>
<proteinExistence type="predicted"/>
<feature type="domain" description="DeoxyPurine in DNA protein A" evidence="1">
    <location>
        <begin position="82"/>
        <end position="256"/>
    </location>
</feature>
<dbReference type="EMBL" id="BARV01000149">
    <property type="protein sequence ID" value="GAH94149.1"/>
    <property type="molecule type" value="Genomic_DNA"/>
</dbReference>
<sequence>MCYLAGVSSLQTDGGASVSNLTIRVGVPLVGGRLVQAARDRAYPVLFSANAFAKTYAAGQERAQEFKGFRLPDPEQYYGLDAALDSAGFVAAARYGDYRWSVEDYYDLVAAHSWSWHASMDYCCEPQVARDRPLRILRIAATAAMLARCRAEAGRRALPMPMPVVQGWTAAEYVMCVNLLPLTEWPVLIGIGSVCRRQVQGPDGILSIIEALDPLLPKHVGFHLFGVKSTALELLANHPRVASADSMAWDFRARAERRTGRDIAFRVSHMQAWVQRQSAIAANCAPYAGVQGMLFDPLEFDGFDSLDALALEALALQYADLILDREMDYREAVSGAVQDGPTVLALLRSEGLNDNTLAECDDIMTGLGGRIENLAGAGEPDKIAA</sequence>
<gene>
    <name evidence="2" type="ORF">S06H3_00728</name>
</gene>
<reference evidence="2" key="1">
    <citation type="journal article" date="2014" name="Front. Microbiol.">
        <title>High frequency of phylogenetically diverse reductive dehalogenase-homologous genes in deep subseafloor sedimentary metagenomes.</title>
        <authorList>
            <person name="Kawai M."/>
            <person name="Futagami T."/>
            <person name="Toyoda A."/>
            <person name="Takaki Y."/>
            <person name="Nishi S."/>
            <person name="Hori S."/>
            <person name="Arai W."/>
            <person name="Tsubouchi T."/>
            <person name="Morono Y."/>
            <person name="Uchiyama I."/>
            <person name="Ito T."/>
            <person name="Fujiyama A."/>
            <person name="Inagaki F."/>
            <person name="Takami H."/>
        </authorList>
    </citation>
    <scope>NUCLEOTIDE SEQUENCE</scope>
    <source>
        <strain evidence="2">Expedition CK06-06</strain>
    </source>
</reference>
<name>X1KVF5_9ZZZZ</name>
<organism evidence="2">
    <name type="scientific">marine sediment metagenome</name>
    <dbReference type="NCBI Taxonomy" id="412755"/>
    <lineage>
        <taxon>unclassified sequences</taxon>
        <taxon>metagenomes</taxon>
        <taxon>ecological metagenomes</taxon>
    </lineage>
</organism>
<dbReference type="AlphaFoldDB" id="X1KVF5"/>